<comment type="caution">
    <text evidence="1">The sequence shown here is derived from an EMBL/GenBank/DDBJ whole genome shotgun (WGS) entry which is preliminary data.</text>
</comment>
<evidence type="ECO:0000313" key="1">
    <source>
        <dbReference type="EMBL" id="KAJ9575500.1"/>
    </source>
</evidence>
<name>A0AAD8E348_DIPPU</name>
<reference evidence="1" key="2">
    <citation type="submission" date="2023-05" db="EMBL/GenBank/DDBJ databases">
        <authorList>
            <person name="Fouks B."/>
        </authorList>
    </citation>
    <scope>NUCLEOTIDE SEQUENCE</scope>
    <source>
        <strain evidence="1">Stay&amp;Tobe</strain>
        <tissue evidence="1">Testes</tissue>
    </source>
</reference>
<protein>
    <submittedName>
        <fullName evidence="1">Uncharacterized protein</fullName>
    </submittedName>
</protein>
<sequence>MLRSFTNRELGMVELALEEEDINWRRNRRRRGKWVHNAWKKRDIEEEFVSLLPHMKCDGIKFYEYFRILLYTFNELERKLEKKLRKKDTLLRQ</sequence>
<organism evidence="1 2">
    <name type="scientific">Diploptera punctata</name>
    <name type="common">Pacific beetle cockroach</name>
    <dbReference type="NCBI Taxonomy" id="6984"/>
    <lineage>
        <taxon>Eukaryota</taxon>
        <taxon>Metazoa</taxon>
        <taxon>Ecdysozoa</taxon>
        <taxon>Arthropoda</taxon>
        <taxon>Hexapoda</taxon>
        <taxon>Insecta</taxon>
        <taxon>Pterygota</taxon>
        <taxon>Neoptera</taxon>
        <taxon>Polyneoptera</taxon>
        <taxon>Dictyoptera</taxon>
        <taxon>Blattodea</taxon>
        <taxon>Blaberoidea</taxon>
        <taxon>Blaberidae</taxon>
        <taxon>Diplopterinae</taxon>
        <taxon>Diploptera</taxon>
    </lineage>
</organism>
<accession>A0AAD8E348</accession>
<gene>
    <name evidence="1" type="ORF">L9F63_007635</name>
</gene>
<dbReference type="EMBL" id="JASPKZ010009834">
    <property type="protein sequence ID" value="KAJ9575500.1"/>
    <property type="molecule type" value="Genomic_DNA"/>
</dbReference>
<keyword evidence="2" id="KW-1185">Reference proteome</keyword>
<evidence type="ECO:0000313" key="2">
    <source>
        <dbReference type="Proteomes" id="UP001233999"/>
    </source>
</evidence>
<dbReference type="Proteomes" id="UP001233999">
    <property type="component" value="Unassembled WGS sequence"/>
</dbReference>
<dbReference type="AlphaFoldDB" id="A0AAD8E348"/>
<proteinExistence type="predicted"/>
<reference evidence="1" key="1">
    <citation type="journal article" date="2023" name="IScience">
        <title>Live-bearing cockroach genome reveals convergent evolutionary mechanisms linked to viviparity in insects and beyond.</title>
        <authorList>
            <person name="Fouks B."/>
            <person name="Harrison M.C."/>
            <person name="Mikhailova A.A."/>
            <person name="Marchal E."/>
            <person name="English S."/>
            <person name="Carruthers M."/>
            <person name="Jennings E.C."/>
            <person name="Chiamaka E.L."/>
            <person name="Frigard R.A."/>
            <person name="Pippel M."/>
            <person name="Attardo G.M."/>
            <person name="Benoit J.B."/>
            <person name="Bornberg-Bauer E."/>
            <person name="Tobe S.S."/>
        </authorList>
    </citation>
    <scope>NUCLEOTIDE SEQUENCE</scope>
    <source>
        <strain evidence="1">Stay&amp;Tobe</strain>
    </source>
</reference>